<name>X1I0Z6_9ZZZZ</name>
<evidence type="ECO:0000256" key="5">
    <source>
        <dbReference type="ARBA" id="ARBA00023136"/>
    </source>
</evidence>
<keyword evidence="4 6" id="KW-1133">Transmembrane helix</keyword>
<evidence type="ECO:0000256" key="6">
    <source>
        <dbReference type="SAM" id="Phobius"/>
    </source>
</evidence>
<evidence type="ECO:0000256" key="4">
    <source>
        <dbReference type="ARBA" id="ARBA00022989"/>
    </source>
</evidence>
<dbReference type="EMBL" id="BARU01026410">
    <property type="protein sequence ID" value="GAH76071.1"/>
    <property type="molecule type" value="Genomic_DNA"/>
</dbReference>
<keyword evidence="2" id="KW-1003">Cell membrane</keyword>
<proteinExistence type="predicted"/>
<evidence type="ECO:0008006" key="8">
    <source>
        <dbReference type="Google" id="ProtNLM"/>
    </source>
</evidence>
<comment type="subcellular location">
    <subcellularLocation>
        <location evidence="1">Cell membrane</location>
        <topology evidence="1">Multi-pass membrane protein</topology>
    </subcellularLocation>
</comment>
<dbReference type="InterPro" id="IPR002191">
    <property type="entry name" value="Bac_export_3"/>
</dbReference>
<dbReference type="PRINTS" id="PR00952">
    <property type="entry name" value="TYPE3IMQPROT"/>
</dbReference>
<evidence type="ECO:0000313" key="7">
    <source>
        <dbReference type="EMBL" id="GAH76071.1"/>
    </source>
</evidence>
<keyword evidence="3 6" id="KW-0812">Transmembrane</keyword>
<dbReference type="PANTHER" id="PTHR34040:SF2">
    <property type="entry name" value="FLAGELLAR BIOSYNTHETIC PROTEIN FLIQ"/>
    <property type="match status" value="1"/>
</dbReference>
<dbReference type="AlphaFoldDB" id="X1I0Z6"/>
<comment type="caution">
    <text evidence="7">The sequence shown here is derived from an EMBL/GenBank/DDBJ whole genome shotgun (WGS) entry which is preliminary data.</text>
</comment>
<dbReference type="GO" id="GO:0009306">
    <property type="term" value="P:protein secretion"/>
    <property type="evidence" value="ECO:0007669"/>
    <property type="project" value="InterPro"/>
</dbReference>
<gene>
    <name evidence="7" type="ORF">S03H2_42427</name>
</gene>
<reference evidence="7" key="1">
    <citation type="journal article" date="2014" name="Front. Microbiol.">
        <title>High frequency of phylogenetically diverse reductive dehalogenase-homologous genes in deep subseafloor sedimentary metagenomes.</title>
        <authorList>
            <person name="Kawai M."/>
            <person name="Futagami T."/>
            <person name="Toyoda A."/>
            <person name="Takaki Y."/>
            <person name="Nishi S."/>
            <person name="Hori S."/>
            <person name="Arai W."/>
            <person name="Tsubouchi T."/>
            <person name="Morono Y."/>
            <person name="Uchiyama I."/>
            <person name="Ito T."/>
            <person name="Fujiyama A."/>
            <person name="Inagaki F."/>
            <person name="Takami H."/>
        </authorList>
    </citation>
    <scope>NUCLEOTIDE SEQUENCE</scope>
    <source>
        <strain evidence="7">Expedition CK06-06</strain>
    </source>
</reference>
<protein>
    <recommendedName>
        <fullName evidence="8">Flagellar biosynthetic protein FliQ</fullName>
    </recommendedName>
</protein>
<evidence type="ECO:0000256" key="2">
    <source>
        <dbReference type="ARBA" id="ARBA00022475"/>
    </source>
</evidence>
<dbReference type="GO" id="GO:0005886">
    <property type="term" value="C:plasma membrane"/>
    <property type="evidence" value="ECO:0007669"/>
    <property type="project" value="UniProtKB-SubCell"/>
</dbReference>
<accession>X1I0Z6</accession>
<evidence type="ECO:0000256" key="3">
    <source>
        <dbReference type="ARBA" id="ARBA00022692"/>
    </source>
</evidence>
<evidence type="ECO:0000256" key="1">
    <source>
        <dbReference type="ARBA" id="ARBA00004651"/>
    </source>
</evidence>
<keyword evidence="5 6" id="KW-0472">Membrane</keyword>
<dbReference type="PANTHER" id="PTHR34040">
    <property type="entry name" value="FLAGELLAR BIOSYNTHETIC PROTEIN FLIQ"/>
    <property type="match status" value="1"/>
</dbReference>
<dbReference type="Pfam" id="PF01313">
    <property type="entry name" value="Bac_export_3"/>
    <property type="match status" value="1"/>
</dbReference>
<sequence length="61" mass="6654">MIVGLVVTLFQAVTSIRDMSLTIVPKLLAVGAVISLFGGWMLQVMLRFANDIFGHIQNIGH</sequence>
<feature type="transmembrane region" description="Helical" evidence="6">
    <location>
        <begin position="25"/>
        <end position="46"/>
    </location>
</feature>
<organism evidence="7">
    <name type="scientific">marine sediment metagenome</name>
    <dbReference type="NCBI Taxonomy" id="412755"/>
    <lineage>
        <taxon>unclassified sequences</taxon>
        <taxon>metagenomes</taxon>
        <taxon>ecological metagenomes</taxon>
    </lineage>
</organism>